<dbReference type="AlphaFoldDB" id="A0A9P9WN05"/>
<name>A0A9P9WN05_9PEZI</name>
<feature type="region of interest" description="Disordered" evidence="1">
    <location>
        <begin position="329"/>
        <end position="362"/>
    </location>
</feature>
<reference evidence="3" key="1">
    <citation type="submission" date="2021-03" db="EMBL/GenBank/DDBJ databases">
        <title>Revisited historic fungal species revealed as producer of novel bioactive compounds through whole genome sequencing and comparative genomics.</title>
        <authorList>
            <person name="Vignolle G.A."/>
            <person name="Hochenegger N."/>
            <person name="Mach R.L."/>
            <person name="Mach-Aigner A.R."/>
            <person name="Javad Rahimi M."/>
            <person name="Salim K.A."/>
            <person name="Chan C.M."/>
            <person name="Lim L.B.L."/>
            <person name="Cai F."/>
            <person name="Druzhinina I.S."/>
            <person name="U'Ren J.M."/>
            <person name="Derntl C."/>
        </authorList>
    </citation>
    <scope>NUCLEOTIDE SEQUENCE</scope>
    <source>
        <strain evidence="3">TUCIM 5799</strain>
    </source>
</reference>
<keyword evidence="4" id="KW-1185">Reference proteome</keyword>
<keyword evidence="2" id="KW-1133">Transmembrane helix</keyword>
<gene>
    <name evidence="3" type="ORF">JX265_005595</name>
</gene>
<feature type="region of interest" description="Disordered" evidence="1">
    <location>
        <begin position="449"/>
        <end position="493"/>
    </location>
</feature>
<proteinExistence type="predicted"/>
<evidence type="ECO:0000313" key="4">
    <source>
        <dbReference type="Proteomes" id="UP000829685"/>
    </source>
</evidence>
<evidence type="ECO:0000256" key="2">
    <source>
        <dbReference type="SAM" id="Phobius"/>
    </source>
</evidence>
<keyword evidence="2" id="KW-0812">Transmembrane</keyword>
<protein>
    <recommendedName>
        <fullName evidence="5">SprT-like domain-containing protein</fullName>
    </recommendedName>
</protein>
<feature type="transmembrane region" description="Helical" evidence="2">
    <location>
        <begin position="545"/>
        <end position="569"/>
    </location>
</feature>
<comment type="caution">
    <text evidence="3">The sequence shown here is derived from an EMBL/GenBank/DDBJ whole genome shotgun (WGS) entry which is preliminary data.</text>
</comment>
<dbReference type="Proteomes" id="UP000829685">
    <property type="component" value="Unassembled WGS sequence"/>
</dbReference>
<evidence type="ECO:0008006" key="5">
    <source>
        <dbReference type="Google" id="ProtNLM"/>
    </source>
</evidence>
<evidence type="ECO:0000313" key="3">
    <source>
        <dbReference type="EMBL" id="KAI1871609.1"/>
    </source>
</evidence>
<accession>A0A9P9WN05</accession>
<organism evidence="3 4">
    <name type="scientific">Neoarthrinium moseri</name>
    <dbReference type="NCBI Taxonomy" id="1658444"/>
    <lineage>
        <taxon>Eukaryota</taxon>
        <taxon>Fungi</taxon>
        <taxon>Dikarya</taxon>
        <taxon>Ascomycota</taxon>
        <taxon>Pezizomycotina</taxon>
        <taxon>Sordariomycetes</taxon>
        <taxon>Xylariomycetidae</taxon>
        <taxon>Amphisphaeriales</taxon>
        <taxon>Apiosporaceae</taxon>
        <taxon>Neoarthrinium</taxon>
    </lineage>
</organism>
<feature type="transmembrane region" description="Helical" evidence="2">
    <location>
        <begin position="503"/>
        <end position="525"/>
    </location>
</feature>
<evidence type="ECO:0000256" key="1">
    <source>
        <dbReference type="SAM" id="MobiDB-lite"/>
    </source>
</evidence>
<keyword evidence="2" id="KW-0472">Membrane</keyword>
<sequence length="571" mass="65227">MAPTYERFIEGMTTRREVYRRVCYPTNEHEETRTVLPIDFWKYKTRGHSWSGEEAVQLMISHANLSGPMGAMRLAAFRDAFNEDNAYFESQGNLNDLNGRVLQTYVAAFDGLFFQGLFTNPRFSRSIPELGQPWAQGRNLFDLCCHHSADPRPDSLITAFWHTARGKIGMYTRVNLPNDAGNLELPFGTVIKTLLHELTHAFMAIFVWSNRSSHYRYDVLGKSLDGHGMAFWAFLKFTMGKLMKILPDVPFFELEYKKAVGEMASLKLMRSIGALAEKGMPPVPRDTSPAPHTGGIFDHPVHRLPHRRYIRFQRNRLSTELFRKNTYIRNGEMGKAGKKPRRHSETSARPQLAPPPAVPKEEVQREKTLQELGLEAIDAVEDAPPEERAALALAISSRRMREIEDTMTEAQKALYDRNNQVYQERVVYLEYKLKNIHKDYKRSQSYIDEQKAAAGQQKEAVPPHMVPLPDDDDIGEGGKEQEGDGAGPPPAAACQQGDTAAEWVTWWVLIPLYIFAVAVVLAEGVKYAAWMRPNDVSRAMYIEDWHYFVVPVPQLVWFGEWVGLIWAFWFT</sequence>
<dbReference type="EMBL" id="JAFIMR010000012">
    <property type="protein sequence ID" value="KAI1871609.1"/>
    <property type="molecule type" value="Genomic_DNA"/>
</dbReference>